<feature type="domain" description="Pyrrolo-quinoline quinone repeat" evidence="2">
    <location>
        <begin position="188"/>
        <end position="410"/>
    </location>
</feature>
<evidence type="ECO:0000313" key="3">
    <source>
        <dbReference type="EMBL" id="QDU45162.1"/>
    </source>
</evidence>
<evidence type="ECO:0000313" key="4">
    <source>
        <dbReference type="Proteomes" id="UP000319383"/>
    </source>
</evidence>
<dbReference type="Gene3D" id="2.130.10.10">
    <property type="entry name" value="YVTN repeat-like/Quinoprotein amine dehydrogenase"/>
    <property type="match status" value="2"/>
</dbReference>
<sequence precursor="true">MFVKSTILGCLWSIALVGSVTAENWPGWRGPGRNGVSAESELPTEWSETTGIRWKTAVPGSGISNPIVWDDRVIVTASDGPQQADLHIICYATDDGRELWHQRLWGTAPTRYHANKSSMASPAAVTDGRHVFAFFGTGDVFCTDMQGQLQWQRSLANEYGQFENRFAASSSPLLYQDMVIVQCDHYGDSYVIALDQETGANRWKRDRPEAWLSWASPQLIPVGKGQHELIVSGSHKVDAFDPATGEPLWTVNGMSRECIPTPVFGDGSLYVVSGPKSPTMAIRPGGRGDVTETHVRWRNTRGAPFVPSAILVGERYYLVDDAGIATCLNAADGKRVWQKRLSGAFTASPVAGDQKIYFTNERGETTVIAAAKRGYKRLAQNSVGEPVFASPAISQGCIFMRTNRHLLCIDGRGSDEQ</sequence>
<dbReference type="EMBL" id="CP036276">
    <property type="protein sequence ID" value="QDU45162.1"/>
    <property type="molecule type" value="Genomic_DNA"/>
</dbReference>
<keyword evidence="4" id="KW-1185">Reference proteome</keyword>
<dbReference type="KEGG" id="sdyn:Mal52_36510"/>
<dbReference type="SUPFAM" id="SSF50998">
    <property type="entry name" value="Quinoprotein alcohol dehydrogenase-like"/>
    <property type="match status" value="1"/>
</dbReference>
<reference evidence="3 4" key="1">
    <citation type="submission" date="2019-02" db="EMBL/GenBank/DDBJ databases">
        <title>Deep-cultivation of Planctomycetes and their phenomic and genomic characterization uncovers novel biology.</title>
        <authorList>
            <person name="Wiegand S."/>
            <person name="Jogler M."/>
            <person name="Boedeker C."/>
            <person name="Pinto D."/>
            <person name="Vollmers J."/>
            <person name="Rivas-Marin E."/>
            <person name="Kohn T."/>
            <person name="Peeters S.H."/>
            <person name="Heuer A."/>
            <person name="Rast P."/>
            <person name="Oberbeckmann S."/>
            <person name="Bunk B."/>
            <person name="Jeske O."/>
            <person name="Meyerdierks A."/>
            <person name="Storesund J.E."/>
            <person name="Kallscheuer N."/>
            <person name="Luecker S."/>
            <person name="Lage O.M."/>
            <person name="Pohl T."/>
            <person name="Merkel B.J."/>
            <person name="Hornburger P."/>
            <person name="Mueller R.-W."/>
            <person name="Bruemmer F."/>
            <person name="Labrenz M."/>
            <person name="Spormann A.M."/>
            <person name="Op den Camp H."/>
            <person name="Overmann J."/>
            <person name="Amann R."/>
            <person name="Jetten M.S.M."/>
            <person name="Mascher T."/>
            <person name="Medema M.H."/>
            <person name="Devos D.P."/>
            <person name="Kaster A.-K."/>
            <person name="Ovreas L."/>
            <person name="Rohde M."/>
            <person name="Galperin M.Y."/>
            <person name="Jogler C."/>
        </authorList>
    </citation>
    <scope>NUCLEOTIDE SEQUENCE [LARGE SCALE GENOMIC DNA]</scope>
    <source>
        <strain evidence="3 4">Mal52</strain>
    </source>
</reference>
<evidence type="ECO:0000259" key="2">
    <source>
        <dbReference type="Pfam" id="PF13360"/>
    </source>
</evidence>
<gene>
    <name evidence="3" type="primary">bamB_3</name>
    <name evidence="3" type="ORF">Mal52_36510</name>
</gene>
<accession>A0A517ZRP6</accession>
<proteinExistence type="predicted"/>
<evidence type="ECO:0000256" key="1">
    <source>
        <dbReference type="SAM" id="SignalP"/>
    </source>
</evidence>
<dbReference type="Pfam" id="PF13360">
    <property type="entry name" value="PQQ_2"/>
    <property type="match status" value="1"/>
</dbReference>
<dbReference type="InterPro" id="IPR002372">
    <property type="entry name" value="PQQ_rpt_dom"/>
</dbReference>
<dbReference type="AlphaFoldDB" id="A0A517ZRP6"/>
<dbReference type="Proteomes" id="UP000319383">
    <property type="component" value="Chromosome"/>
</dbReference>
<dbReference type="PANTHER" id="PTHR34512:SF30">
    <property type="entry name" value="OUTER MEMBRANE PROTEIN ASSEMBLY FACTOR BAMB"/>
    <property type="match status" value="1"/>
</dbReference>
<organism evidence="3 4">
    <name type="scientific">Symmachiella dynata</name>
    <dbReference type="NCBI Taxonomy" id="2527995"/>
    <lineage>
        <taxon>Bacteria</taxon>
        <taxon>Pseudomonadati</taxon>
        <taxon>Planctomycetota</taxon>
        <taxon>Planctomycetia</taxon>
        <taxon>Planctomycetales</taxon>
        <taxon>Planctomycetaceae</taxon>
        <taxon>Symmachiella</taxon>
    </lineage>
</organism>
<feature type="chain" id="PRO_5022036734" evidence="1">
    <location>
        <begin position="23"/>
        <end position="417"/>
    </location>
</feature>
<dbReference type="InterPro" id="IPR015943">
    <property type="entry name" value="WD40/YVTN_repeat-like_dom_sf"/>
</dbReference>
<keyword evidence="1" id="KW-0732">Signal</keyword>
<name>A0A517ZRP6_9PLAN</name>
<feature type="signal peptide" evidence="1">
    <location>
        <begin position="1"/>
        <end position="22"/>
    </location>
</feature>
<dbReference type="RefSeq" id="WP_145377568.1">
    <property type="nucleotide sequence ID" value="NZ_CP036276.1"/>
</dbReference>
<dbReference type="PANTHER" id="PTHR34512">
    <property type="entry name" value="CELL SURFACE PROTEIN"/>
    <property type="match status" value="1"/>
</dbReference>
<dbReference type="InterPro" id="IPR011047">
    <property type="entry name" value="Quinoprotein_ADH-like_sf"/>
</dbReference>
<protein>
    <submittedName>
        <fullName evidence="3">Outer membrane protein assembly factor BamB</fullName>
    </submittedName>
</protein>